<sequence>MNASKNWIELHLPLSGDMLERVSALLFSLGADGLEEKEGETVVYFPREKWTNETRLLLTSRLEQILPGYEKKKWKEQIIKEENWNEAWKEYFKTFHLTERIVIAPDWSTYQPEEDESLIIISPKMAFGTGHHETTQLILEWLENNLKPGMRVLDAGTGSGILAIYAAQNGAHSVTAFDVDPLATENAAENARLNNVEDRIAIYKGGLEQVPLTQYDLILANINRNVLLDLAGPFGRYLKKNGLLLLSGILKQDEAILRTVYEKSGYRMKSKHSKGEWLALLFQRQSNG</sequence>
<dbReference type="InterPro" id="IPR050078">
    <property type="entry name" value="Ribosomal_L11_MeTrfase_PrmA"/>
</dbReference>
<dbReference type="Proteomes" id="UP000885779">
    <property type="component" value="Unassembled WGS sequence"/>
</dbReference>
<dbReference type="EC" id="2.1.1.-" evidence="6"/>
<dbReference type="NCBIfam" id="TIGR00406">
    <property type="entry name" value="prmA"/>
    <property type="match status" value="1"/>
</dbReference>
<name>A0A7V4TXT6_CALAY</name>
<evidence type="ECO:0000256" key="2">
    <source>
        <dbReference type="ARBA" id="ARBA00022490"/>
    </source>
</evidence>
<evidence type="ECO:0000256" key="5">
    <source>
        <dbReference type="ARBA" id="ARBA00022691"/>
    </source>
</evidence>
<keyword evidence="2 6" id="KW-0963">Cytoplasm</keyword>
<organism evidence="7">
    <name type="scientific">Caldithrix abyssi</name>
    <dbReference type="NCBI Taxonomy" id="187145"/>
    <lineage>
        <taxon>Bacteria</taxon>
        <taxon>Pseudomonadati</taxon>
        <taxon>Calditrichota</taxon>
        <taxon>Calditrichia</taxon>
        <taxon>Calditrichales</taxon>
        <taxon>Calditrichaceae</taxon>
        <taxon>Caldithrix</taxon>
    </lineage>
</organism>
<gene>
    <name evidence="6" type="primary">prmA</name>
    <name evidence="7" type="ORF">ENK44_01885</name>
</gene>
<dbReference type="GO" id="GO:0005737">
    <property type="term" value="C:cytoplasm"/>
    <property type="evidence" value="ECO:0007669"/>
    <property type="project" value="UniProtKB-SubCell"/>
</dbReference>
<dbReference type="Gene3D" id="3.40.50.150">
    <property type="entry name" value="Vaccinia Virus protein VP39"/>
    <property type="match status" value="1"/>
</dbReference>
<keyword evidence="3 6" id="KW-0489">Methyltransferase</keyword>
<feature type="binding site" evidence="6">
    <location>
        <position position="178"/>
    </location>
    <ligand>
        <name>S-adenosyl-L-methionine</name>
        <dbReference type="ChEBI" id="CHEBI:59789"/>
    </ligand>
</feature>
<evidence type="ECO:0000256" key="4">
    <source>
        <dbReference type="ARBA" id="ARBA00022679"/>
    </source>
</evidence>
<evidence type="ECO:0000256" key="3">
    <source>
        <dbReference type="ARBA" id="ARBA00022603"/>
    </source>
</evidence>
<dbReference type="PANTHER" id="PTHR43648">
    <property type="entry name" value="ELECTRON TRANSFER FLAVOPROTEIN BETA SUBUNIT LYSINE METHYLTRANSFERASE"/>
    <property type="match status" value="1"/>
</dbReference>
<comment type="similarity">
    <text evidence="1 6">Belongs to the methyltransferase superfamily. PrmA family.</text>
</comment>
<keyword evidence="7" id="KW-0687">Ribonucleoprotein</keyword>
<comment type="subcellular location">
    <subcellularLocation>
        <location evidence="6">Cytoplasm</location>
    </subcellularLocation>
</comment>
<dbReference type="GO" id="GO:0032259">
    <property type="term" value="P:methylation"/>
    <property type="evidence" value="ECO:0007669"/>
    <property type="project" value="UniProtKB-KW"/>
</dbReference>
<dbReference type="GO" id="GO:0008276">
    <property type="term" value="F:protein methyltransferase activity"/>
    <property type="evidence" value="ECO:0007669"/>
    <property type="project" value="UniProtKB-UniRule"/>
</dbReference>
<dbReference type="GO" id="GO:0005840">
    <property type="term" value="C:ribosome"/>
    <property type="evidence" value="ECO:0007669"/>
    <property type="project" value="UniProtKB-KW"/>
</dbReference>
<comment type="caution">
    <text evidence="7">The sequence shown here is derived from an EMBL/GenBank/DDBJ whole genome shotgun (WGS) entry which is preliminary data.</text>
</comment>
<dbReference type="SUPFAM" id="SSF53335">
    <property type="entry name" value="S-adenosyl-L-methionine-dependent methyltransferases"/>
    <property type="match status" value="1"/>
</dbReference>
<dbReference type="InterPro" id="IPR004498">
    <property type="entry name" value="Ribosomal_PrmA_MeTrfase"/>
</dbReference>
<dbReference type="Pfam" id="PF06325">
    <property type="entry name" value="PrmA"/>
    <property type="match status" value="1"/>
</dbReference>
<evidence type="ECO:0000256" key="1">
    <source>
        <dbReference type="ARBA" id="ARBA00009741"/>
    </source>
</evidence>
<evidence type="ECO:0000313" key="7">
    <source>
        <dbReference type="EMBL" id="HGY54430.1"/>
    </source>
</evidence>
<feature type="binding site" evidence="6">
    <location>
        <position position="221"/>
    </location>
    <ligand>
        <name>S-adenosyl-L-methionine</name>
        <dbReference type="ChEBI" id="CHEBI:59789"/>
    </ligand>
</feature>
<dbReference type="InterPro" id="IPR029063">
    <property type="entry name" value="SAM-dependent_MTases_sf"/>
</dbReference>
<proteinExistence type="inferred from homology"/>
<feature type="binding site" evidence="6">
    <location>
        <position position="156"/>
    </location>
    <ligand>
        <name>S-adenosyl-L-methionine</name>
        <dbReference type="ChEBI" id="CHEBI:59789"/>
    </ligand>
</feature>
<keyword evidence="5 6" id="KW-0949">S-adenosyl-L-methionine</keyword>
<dbReference type="AlphaFoldDB" id="A0A7V4TXT6"/>
<reference evidence="7" key="1">
    <citation type="journal article" date="2020" name="mSystems">
        <title>Genome- and Community-Level Interaction Insights into Carbon Utilization and Element Cycling Functions of Hydrothermarchaeota in Hydrothermal Sediment.</title>
        <authorList>
            <person name="Zhou Z."/>
            <person name="Liu Y."/>
            <person name="Xu W."/>
            <person name="Pan J."/>
            <person name="Luo Z.H."/>
            <person name="Li M."/>
        </authorList>
    </citation>
    <scope>NUCLEOTIDE SEQUENCE [LARGE SCALE GENOMIC DNA]</scope>
    <source>
        <strain evidence="7">HyVt-577</strain>
    </source>
</reference>
<evidence type="ECO:0000256" key="6">
    <source>
        <dbReference type="HAMAP-Rule" id="MF_00735"/>
    </source>
</evidence>
<keyword evidence="7" id="KW-0689">Ribosomal protein</keyword>
<keyword evidence="4 6" id="KW-0808">Transferase</keyword>
<dbReference type="NCBIfam" id="NF001785">
    <property type="entry name" value="PRK00517.2-2"/>
    <property type="match status" value="1"/>
</dbReference>
<accession>A0A7V4TXT6</accession>
<dbReference type="PANTHER" id="PTHR43648:SF1">
    <property type="entry name" value="ELECTRON TRANSFER FLAVOPROTEIN BETA SUBUNIT LYSINE METHYLTRANSFERASE"/>
    <property type="match status" value="1"/>
</dbReference>
<protein>
    <recommendedName>
        <fullName evidence="6">Ribosomal protein L11 methyltransferase</fullName>
        <shortName evidence="6">L11 Mtase</shortName>
        <ecNumber evidence="6">2.1.1.-</ecNumber>
    </recommendedName>
</protein>
<feature type="binding site" evidence="6">
    <location>
        <position position="135"/>
    </location>
    <ligand>
        <name>S-adenosyl-L-methionine</name>
        <dbReference type="ChEBI" id="CHEBI:59789"/>
    </ligand>
</feature>
<dbReference type="HAMAP" id="MF_00735">
    <property type="entry name" value="Methyltr_PrmA"/>
    <property type="match status" value="1"/>
</dbReference>
<dbReference type="EMBL" id="DRQG01000019">
    <property type="protein sequence ID" value="HGY54430.1"/>
    <property type="molecule type" value="Genomic_DNA"/>
</dbReference>
<comment type="catalytic activity">
    <reaction evidence="6">
        <text>L-lysyl-[protein] + 3 S-adenosyl-L-methionine = N(6),N(6),N(6)-trimethyl-L-lysyl-[protein] + 3 S-adenosyl-L-homocysteine + 3 H(+)</text>
        <dbReference type="Rhea" id="RHEA:54192"/>
        <dbReference type="Rhea" id="RHEA-COMP:9752"/>
        <dbReference type="Rhea" id="RHEA-COMP:13826"/>
        <dbReference type="ChEBI" id="CHEBI:15378"/>
        <dbReference type="ChEBI" id="CHEBI:29969"/>
        <dbReference type="ChEBI" id="CHEBI:57856"/>
        <dbReference type="ChEBI" id="CHEBI:59789"/>
        <dbReference type="ChEBI" id="CHEBI:61961"/>
    </reaction>
</comment>
<comment type="function">
    <text evidence="6">Methylates ribosomal protein L11.</text>
</comment>
<dbReference type="CDD" id="cd02440">
    <property type="entry name" value="AdoMet_MTases"/>
    <property type="match status" value="1"/>
</dbReference>